<dbReference type="OrthoDB" id="3788577at2"/>
<accession>A0A4Q5IZG8</accession>
<evidence type="ECO:0000313" key="2">
    <source>
        <dbReference type="Proteomes" id="UP000291189"/>
    </source>
</evidence>
<dbReference type="AlphaFoldDB" id="A0A4Q5IZG8"/>
<organism evidence="1 2">
    <name type="scientific">Nocardioides iriomotensis</name>
    <dbReference type="NCBI Taxonomy" id="715784"/>
    <lineage>
        <taxon>Bacteria</taxon>
        <taxon>Bacillati</taxon>
        <taxon>Actinomycetota</taxon>
        <taxon>Actinomycetes</taxon>
        <taxon>Propionibacteriales</taxon>
        <taxon>Nocardioidaceae</taxon>
        <taxon>Nocardioides</taxon>
    </lineage>
</organism>
<dbReference type="Proteomes" id="UP000291189">
    <property type="component" value="Unassembled WGS sequence"/>
</dbReference>
<dbReference type="Gene3D" id="3.90.1140.10">
    <property type="entry name" value="Cyclic phosphodiesterase"/>
    <property type="match status" value="1"/>
</dbReference>
<dbReference type="RefSeq" id="WP_129987719.1">
    <property type="nucleotide sequence ID" value="NZ_SDPU01000023.1"/>
</dbReference>
<evidence type="ECO:0008006" key="3">
    <source>
        <dbReference type="Google" id="ProtNLM"/>
    </source>
</evidence>
<protein>
    <recommendedName>
        <fullName evidence="3">2'-5' RNA ligase</fullName>
    </recommendedName>
</protein>
<comment type="caution">
    <text evidence="1">The sequence shown here is derived from an EMBL/GenBank/DDBJ whole genome shotgun (WGS) entry which is preliminary data.</text>
</comment>
<dbReference type="InterPro" id="IPR009097">
    <property type="entry name" value="Cyclic_Pdiesterase"/>
</dbReference>
<dbReference type="SUPFAM" id="SSF55144">
    <property type="entry name" value="LigT-like"/>
    <property type="match status" value="1"/>
</dbReference>
<evidence type="ECO:0000313" key="1">
    <source>
        <dbReference type="EMBL" id="RYU11444.1"/>
    </source>
</evidence>
<name>A0A4Q5IZG8_9ACTN</name>
<keyword evidence="2" id="KW-1185">Reference proteome</keyword>
<dbReference type="EMBL" id="SDPU01000023">
    <property type="protein sequence ID" value="RYU11444.1"/>
    <property type="molecule type" value="Genomic_DNA"/>
</dbReference>
<sequence>MRLFAAIVPPELARKELAEAVRAAGPDSPELATVPVEDMRIPVTGFGNVSQRDALQLISTLARTAAAWPRPELRFAGSAALEWPGDENVWARLDGDVDGALTIGRGVPPAVKRLGFLVDRRAFRPWMAVGAITDHTTAPYLEKLVGDLDEFKGSLWTLETLTIVRKVPLDQSGKVEEIVLDEIPLGSSGS</sequence>
<gene>
    <name evidence="1" type="ORF">ETU37_12775</name>
</gene>
<reference evidence="1 2" key="1">
    <citation type="submission" date="2019-01" db="EMBL/GenBank/DDBJ databases">
        <title>Nocardioides guangzhouensis sp. nov., an actinobacterium isolated from soil.</title>
        <authorList>
            <person name="Fu Y."/>
            <person name="Cai Y."/>
            <person name="Lin Z."/>
            <person name="Chen P."/>
        </authorList>
    </citation>
    <scope>NUCLEOTIDE SEQUENCE [LARGE SCALE GENOMIC DNA]</scope>
    <source>
        <strain evidence="1 2">NBRC 105384</strain>
    </source>
</reference>
<proteinExistence type="predicted"/>